<dbReference type="Gene3D" id="1.10.287.130">
    <property type="match status" value="1"/>
</dbReference>
<evidence type="ECO:0000256" key="10">
    <source>
        <dbReference type="ARBA" id="ARBA00023012"/>
    </source>
</evidence>
<dbReference type="PROSITE" id="PS50894">
    <property type="entry name" value="HPT"/>
    <property type="match status" value="1"/>
</dbReference>
<comment type="subcellular location">
    <subcellularLocation>
        <location evidence="2">Cell membrane</location>
        <topology evidence="2">Multi-pass membrane protein</topology>
    </subcellularLocation>
</comment>
<keyword evidence="7" id="KW-0547">Nucleotide-binding</keyword>
<evidence type="ECO:0000256" key="13">
    <source>
        <dbReference type="PROSITE-ProRule" id="PRU00169"/>
    </source>
</evidence>
<evidence type="ECO:0000256" key="4">
    <source>
        <dbReference type="ARBA" id="ARBA00022475"/>
    </source>
</evidence>
<feature type="domain" description="Response regulatory" evidence="16">
    <location>
        <begin position="867"/>
        <end position="981"/>
    </location>
</feature>
<organism evidence="18 19">
    <name type="scientific">Pseudomonas nitroreducens</name>
    <dbReference type="NCBI Taxonomy" id="46680"/>
    <lineage>
        <taxon>Bacteria</taxon>
        <taxon>Pseudomonadati</taxon>
        <taxon>Pseudomonadota</taxon>
        <taxon>Gammaproteobacteria</taxon>
        <taxon>Pseudomonadales</taxon>
        <taxon>Pseudomonadaceae</taxon>
        <taxon>Pseudomonas</taxon>
    </lineage>
</organism>
<comment type="caution">
    <text evidence="18">The sequence shown here is derived from an EMBL/GenBank/DDBJ whole genome shotgun (WGS) entry which is preliminary data.</text>
</comment>
<evidence type="ECO:0000313" key="18">
    <source>
        <dbReference type="EMBL" id="MBB4866266.1"/>
    </source>
</evidence>
<dbReference type="EC" id="2.7.13.3" evidence="3"/>
<dbReference type="GO" id="GO:0000155">
    <property type="term" value="F:phosphorelay sensor kinase activity"/>
    <property type="evidence" value="ECO:0007669"/>
    <property type="project" value="InterPro"/>
</dbReference>
<feature type="modified residue" description="4-aspartylphosphate" evidence="13">
    <location>
        <position position="916"/>
    </location>
</feature>
<dbReference type="SUPFAM" id="SSF47226">
    <property type="entry name" value="Histidine-containing phosphotransfer domain, HPT domain"/>
    <property type="match status" value="1"/>
</dbReference>
<keyword evidence="11 14" id="KW-0472">Membrane</keyword>
<evidence type="ECO:0000256" key="11">
    <source>
        <dbReference type="ARBA" id="ARBA00023136"/>
    </source>
</evidence>
<feature type="modified residue" description="Phosphohistidine" evidence="12">
    <location>
        <position position="1041"/>
    </location>
</feature>
<feature type="domain" description="HPt" evidence="17">
    <location>
        <begin position="1002"/>
        <end position="1099"/>
    </location>
</feature>
<dbReference type="InterPro" id="IPR036890">
    <property type="entry name" value="HATPase_C_sf"/>
</dbReference>
<dbReference type="SUPFAM" id="SSF52172">
    <property type="entry name" value="CheY-like"/>
    <property type="match status" value="1"/>
</dbReference>
<dbReference type="CDD" id="cd17546">
    <property type="entry name" value="REC_hyHK_CKI1_RcsC-like"/>
    <property type="match status" value="1"/>
</dbReference>
<dbReference type="RefSeq" id="WP_184594587.1">
    <property type="nucleotide sequence ID" value="NZ_JACHLI010000026.1"/>
</dbReference>
<dbReference type="SUPFAM" id="SSF47384">
    <property type="entry name" value="Homodimeric domain of signal transducing histidine kinase"/>
    <property type="match status" value="1"/>
</dbReference>
<dbReference type="CDD" id="cd00082">
    <property type="entry name" value="HisKA"/>
    <property type="match status" value="1"/>
</dbReference>
<dbReference type="EMBL" id="JACHLI010000026">
    <property type="protein sequence ID" value="MBB4866266.1"/>
    <property type="molecule type" value="Genomic_DNA"/>
</dbReference>
<evidence type="ECO:0000259" key="17">
    <source>
        <dbReference type="PROSITE" id="PS50894"/>
    </source>
</evidence>
<dbReference type="SMART" id="SM00388">
    <property type="entry name" value="HisKA"/>
    <property type="match status" value="1"/>
</dbReference>
<evidence type="ECO:0000256" key="12">
    <source>
        <dbReference type="PROSITE-ProRule" id="PRU00110"/>
    </source>
</evidence>
<keyword evidence="8" id="KW-0067">ATP-binding</keyword>
<evidence type="ECO:0000256" key="14">
    <source>
        <dbReference type="SAM" id="Phobius"/>
    </source>
</evidence>
<reference evidence="18 19" key="1">
    <citation type="submission" date="2020-08" db="EMBL/GenBank/DDBJ databases">
        <title>Functional genomics of gut bacteria from endangered species of beetles.</title>
        <authorList>
            <person name="Carlos-Shanley C."/>
        </authorList>
    </citation>
    <scope>NUCLEOTIDE SEQUENCE [LARGE SCALE GENOMIC DNA]</scope>
    <source>
        <strain evidence="18 19">S00179</strain>
    </source>
</reference>
<evidence type="ECO:0000256" key="7">
    <source>
        <dbReference type="ARBA" id="ARBA00022741"/>
    </source>
</evidence>
<dbReference type="Pfam" id="PF02518">
    <property type="entry name" value="HATPase_c"/>
    <property type="match status" value="1"/>
</dbReference>
<evidence type="ECO:0000259" key="16">
    <source>
        <dbReference type="PROSITE" id="PS50110"/>
    </source>
</evidence>
<evidence type="ECO:0000256" key="2">
    <source>
        <dbReference type="ARBA" id="ARBA00004651"/>
    </source>
</evidence>
<dbReference type="InterPro" id="IPR004358">
    <property type="entry name" value="Sig_transdc_His_kin-like_C"/>
</dbReference>
<dbReference type="GO" id="GO:0005524">
    <property type="term" value="F:ATP binding"/>
    <property type="evidence" value="ECO:0007669"/>
    <property type="project" value="UniProtKB-KW"/>
</dbReference>
<evidence type="ECO:0000256" key="9">
    <source>
        <dbReference type="ARBA" id="ARBA00022989"/>
    </source>
</evidence>
<evidence type="ECO:0000256" key="1">
    <source>
        <dbReference type="ARBA" id="ARBA00000085"/>
    </source>
</evidence>
<dbReference type="Pfam" id="PF00512">
    <property type="entry name" value="HisKA"/>
    <property type="match status" value="1"/>
</dbReference>
<dbReference type="AlphaFoldDB" id="A0A7W7KPG2"/>
<dbReference type="SUPFAM" id="SSF55874">
    <property type="entry name" value="ATPase domain of HSP90 chaperone/DNA topoisomerase II/histidine kinase"/>
    <property type="match status" value="1"/>
</dbReference>
<dbReference type="InterPro" id="IPR005467">
    <property type="entry name" value="His_kinase_dom"/>
</dbReference>
<evidence type="ECO:0000256" key="6">
    <source>
        <dbReference type="ARBA" id="ARBA00022692"/>
    </source>
</evidence>
<dbReference type="Gene3D" id="3.30.565.10">
    <property type="entry name" value="Histidine kinase-like ATPase, C-terminal domain"/>
    <property type="match status" value="1"/>
</dbReference>
<dbReference type="PANTHER" id="PTHR45339:SF1">
    <property type="entry name" value="HYBRID SIGNAL TRANSDUCTION HISTIDINE KINASE J"/>
    <property type="match status" value="1"/>
</dbReference>
<dbReference type="SMART" id="SM00387">
    <property type="entry name" value="HATPase_c"/>
    <property type="match status" value="1"/>
</dbReference>
<feature type="transmembrane region" description="Helical" evidence="14">
    <location>
        <begin position="339"/>
        <end position="360"/>
    </location>
</feature>
<dbReference type="Gene3D" id="3.40.50.2300">
    <property type="match status" value="1"/>
</dbReference>
<dbReference type="InterPro" id="IPR003661">
    <property type="entry name" value="HisK_dim/P_dom"/>
</dbReference>
<dbReference type="PRINTS" id="PR00344">
    <property type="entry name" value="BCTRLSENSOR"/>
</dbReference>
<dbReference type="SMART" id="SM00448">
    <property type="entry name" value="REC"/>
    <property type="match status" value="1"/>
</dbReference>
<dbReference type="Pfam" id="PF00072">
    <property type="entry name" value="Response_reg"/>
    <property type="match status" value="1"/>
</dbReference>
<accession>A0A7W7KPG2</accession>
<keyword evidence="9 14" id="KW-1133">Transmembrane helix</keyword>
<dbReference type="InterPro" id="IPR036641">
    <property type="entry name" value="HPT_dom_sf"/>
</dbReference>
<dbReference type="CDD" id="cd18773">
    <property type="entry name" value="PDC1_HK_sensor"/>
    <property type="match status" value="1"/>
</dbReference>
<evidence type="ECO:0000313" key="19">
    <source>
        <dbReference type="Proteomes" id="UP000566995"/>
    </source>
</evidence>
<dbReference type="Gene3D" id="1.20.120.160">
    <property type="entry name" value="HPT domain"/>
    <property type="match status" value="1"/>
</dbReference>
<comment type="catalytic activity">
    <reaction evidence="1">
        <text>ATP + protein L-histidine = ADP + protein N-phospho-L-histidine.</text>
        <dbReference type="EC" id="2.7.13.3"/>
    </reaction>
</comment>
<keyword evidence="18" id="KW-0808">Transferase</keyword>
<dbReference type="InterPro" id="IPR001789">
    <property type="entry name" value="Sig_transdc_resp-reg_receiver"/>
</dbReference>
<dbReference type="InterPro" id="IPR008207">
    <property type="entry name" value="Sig_transdc_His_kin_Hpt_dom"/>
</dbReference>
<dbReference type="InterPro" id="IPR011006">
    <property type="entry name" value="CheY-like_superfamily"/>
</dbReference>
<keyword evidence="6 14" id="KW-0812">Transmembrane</keyword>
<dbReference type="PROSITE" id="PS50109">
    <property type="entry name" value="HIS_KIN"/>
    <property type="match status" value="1"/>
</dbReference>
<dbReference type="InterPro" id="IPR036097">
    <property type="entry name" value="HisK_dim/P_sf"/>
</dbReference>
<evidence type="ECO:0000256" key="3">
    <source>
        <dbReference type="ARBA" id="ARBA00012438"/>
    </source>
</evidence>
<evidence type="ECO:0000259" key="15">
    <source>
        <dbReference type="PROSITE" id="PS50109"/>
    </source>
</evidence>
<name>A0A7W7KPG2_PSENT</name>
<dbReference type="FunFam" id="3.30.565.10:FF:000010">
    <property type="entry name" value="Sensor histidine kinase RcsC"/>
    <property type="match status" value="1"/>
</dbReference>
<keyword evidence="5 13" id="KW-0597">Phosphoprotein</keyword>
<dbReference type="GO" id="GO:0005886">
    <property type="term" value="C:plasma membrane"/>
    <property type="evidence" value="ECO:0007669"/>
    <property type="project" value="UniProtKB-SubCell"/>
</dbReference>
<dbReference type="Pfam" id="PF01627">
    <property type="entry name" value="Hpt"/>
    <property type="match status" value="1"/>
</dbReference>
<evidence type="ECO:0000256" key="5">
    <source>
        <dbReference type="ARBA" id="ARBA00022553"/>
    </source>
</evidence>
<gene>
    <name evidence="18" type="ORF">HNP46_005171</name>
</gene>
<keyword evidence="10" id="KW-0902">Two-component regulatory system</keyword>
<sequence length="1133" mass="122624">MPTASQRVLGKLRRHQYLLINAGGLIITLAVILASTLELWAGVREYLAKVQDEVSIDARQLSETSARTTANLRNNAQNIEVSLKSRDPVDPALVQDYLNNGGATQVRTSPDAAPVLVVSKGFAGSTREVEPFLRIAQHMSPAISIIAARNDDQLSAYLYGTEAQALLLAVSPWPGDAWQQRLLAEKARLFAELTHLELEGGAGGRPTLHWLPPAVSRLTGKLSVPIASLIRGPQGQPFGVLTVELPSEILAAQLSETAFGGNCFILNDAGQQMMSCSTAAADDLLEPARQGLAAGLGKKFRRNYQDGVFFYGWSLGQNGWTLIYTQSWRDIFQGMRTQVIHTAMTAGTIIILTWMLLGLIQRKILMPAVRQSEMVFESEHLSRTLIETAPVGLAILDAGKGSALIRSPAMVQLQSHIRQGHDVLPGELLLRYRQRPEPAENEHFHTEITLNTVDKGSVVLSASMSPARYHGQDVLVTAFVNVTEKKTLEHELIRAREAADQANAAKSAFLAAMSHEIRTPLNAVLGNIELLSRAIPASQQGRLEVIRKSSNNLLGIISDVLDFSKIEAGELKLERMEFDVFALVADALAVFLPVAQAKGLILRGEIGTCAAQPLWGDPTRISQVLNNLLSNAIKFTESGEVTVRAAVDSGSNRLRLEVEDSGIGMTQEQLGQLFRAFSQTDDSITRRYGGTGLGLALCRHLVEAMDGEVDVQSRPGEGSVFRVALPLGNSEMASAPAFSGEKVLVLAVLPSDQRYISQVLAGWGLRVEAFQHPVQLSDESLARADALVFWGERIGWLSADLNRLVSESSWVIDCRSDGPSTPSASGHVVSASGNGLKGLCQGLLHAFQGQDLPEEDGHADIRQAHLHVLVAEDNAVNRRLIEEQLQLLGCTAVLVEDGQKALAELERQRFDLLITDLAMPIMDGYELARQARRRCPQMPVIAATASVTVQEQETCSAIGIARMVAKPLSLSALELALCEVCGIAQAGIHAEEGSDPADWLGGKALPADVRSTFESSCQEALLSIAQAQATADAEAILQQLHAIQGALSVFGFESIAEQGRLVGQRIRESGVEGCTRLIEQFCQSLRAEVLQAPVSVDSLIARLMLLSRPGAEKYDLDEINSTVQQLAVRLAER</sequence>
<dbReference type="PANTHER" id="PTHR45339">
    <property type="entry name" value="HYBRID SIGNAL TRANSDUCTION HISTIDINE KINASE J"/>
    <property type="match status" value="1"/>
</dbReference>
<dbReference type="InterPro" id="IPR003594">
    <property type="entry name" value="HATPase_dom"/>
</dbReference>
<dbReference type="CDD" id="cd16922">
    <property type="entry name" value="HATPase_EvgS-ArcB-TorS-like"/>
    <property type="match status" value="1"/>
</dbReference>
<dbReference type="Proteomes" id="UP000566995">
    <property type="component" value="Unassembled WGS sequence"/>
</dbReference>
<feature type="transmembrane region" description="Helical" evidence="14">
    <location>
        <begin position="20"/>
        <end position="41"/>
    </location>
</feature>
<keyword evidence="18" id="KW-0418">Kinase</keyword>
<protein>
    <recommendedName>
        <fullName evidence="3">histidine kinase</fullName>
        <ecNumber evidence="3">2.7.13.3</ecNumber>
    </recommendedName>
</protein>
<keyword evidence="4" id="KW-1003">Cell membrane</keyword>
<proteinExistence type="predicted"/>
<evidence type="ECO:0000256" key="8">
    <source>
        <dbReference type="ARBA" id="ARBA00022840"/>
    </source>
</evidence>
<feature type="domain" description="Histidine kinase" evidence="15">
    <location>
        <begin position="512"/>
        <end position="729"/>
    </location>
</feature>
<dbReference type="PROSITE" id="PS50110">
    <property type="entry name" value="RESPONSE_REGULATORY"/>
    <property type="match status" value="1"/>
</dbReference>